<dbReference type="STRING" id="293826.Amet_1386"/>
<dbReference type="KEGG" id="amt:Amet_1386"/>
<proteinExistence type="predicted"/>
<dbReference type="EMBL" id="CP000724">
    <property type="protein sequence ID" value="ABR47586.1"/>
    <property type="molecule type" value="Genomic_DNA"/>
</dbReference>
<keyword evidence="2" id="KW-1185">Reference proteome</keyword>
<evidence type="ECO:0000313" key="2">
    <source>
        <dbReference type="Proteomes" id="UP000001572"/>
    </source>
</evidence>
<name>A6TN18_ALKMQ</name>
<accession>A6TN18</accession>
<protein>
    <submittedName>
        <fullName evidence="1">Uncharacterized protein</fullName>
    </submittedName>
</protein>
<dbReference type="HOGENOM" id="CLU_3039731_0_0_9"/>
<dbReference type="Proteomes" id="UP000001572">
    <property type="component" value="Chromosome"/>
</dbReference>
<sequence>MELDQRVAKKATLYFFVISDKIQDVVKKRERTRNVSKKSRYVTFGGLNYIGIIM</sequence>
<reference evidence="2" key="1">
    <citation type="journal article" date="2016" name="Genome Announc.">
        <title>Complete genome sequence of Alkaliphilus metalliredigens strain QYMF, an alkaliphilic and metal-reducing bacterium isolated from borax-contaminated leachate ponds.</title>
        <authorList>
            <person name="Hwang C."/>
            <person name="Copeland A."/>
            <person name="Lucas S."/>
            <person name="Lapidus A."/>
            <person name="Barry K."/>
            <person name="Detter J.C."/>
            <person name="Glavina Del Rio T."/>
            <person name="Hammon N."/>
            <person name="Israni S."/>
            <person name="Dalin E."/>
            <person name="Tice H."/>
            <person name="Pitluck S."/>
            <person name="Chertkov O."/>
            <person name="Brettin T."/>
            <person name="Bruce D."/>
            <person name="Han C."/>
            <person name="Schmutz J."/>
            <person name="Larimer F."/>
            <person name="Land M.L."/>
            <person name="Hauser L."/>
            <person name="Kyrpides N."/>
            <person name="Mikhailova N."/>
            <person name="Ye Q."/>
            <person name="Zhou J."/>
            <person name="Richardson P."/>
            <person name="Fields M.W."/>
        </authorList>
    </citation>
    <scope>NUCLEOTIDE SEQUENCE [LARGE SCALE GENOMIC DNA]</scope>
    <source>
        <strain evidence="2">QYMF</strain>
    </source>
</reference>
<evidence type="ECO:0000313" key="1">
    <source>
        <dbReference type="EMBL" id="ABR47586.1"/>
    </source>
</evidence>
<gene>
    <name evidence="1" type="ordered locus">Amet_1386</name>
</gene>
<dbReference type="AlphaFoldDB" id="A6TN18"/>
<organism evidence="1 2">
    <name type="scientific">Alkaliphilus metalliredigens (strain QYMF)</name>
    <dbReference type="NCBI Taxonomy" id="293826"/>
    <lineage>
        <taxon>Bacteria</taxon>
        <taxon>Bacillati</taxon>
        <taxon>Bacillota</taxon>
        <taxon>Clostridia</taxon>
        <taxon>Peptostreptococcales</taxon>
        <taxon>Natronincolaceae</taxon>
        <taxon>Alkaliphilus</taxon>
    </lineage>
</organism>